<dbReference type="PANTHER" id="PTHR15343">
    <property type="entry name" value="CD7"/>
    <property type="match status" value="1"/>
</dbReference>
<protein>
    <submittedName>
        <fullName evidence="2">CD7 protein</fullName>
    </submittedName>
</protein>
<keyword evidence="1" id="KW-0812">Transmembrane</keyword>
<dbReference type="InterPro" id="IPR036179">
    <property type="entry name" value="Ig-like_dom_sf"/>
</dbReference>
<dbReference type="InterPro" id="IPR039090">
    <property type="entry name" value="CD7"/>
</dbReference>
<proteinExistence type="predicted"/>
<dbReference type="GO" id="GO:0002250">
    <property type="term" value="P:adaptive immune response"/>
    <property type="evidence" value="ECO:0007669"/>
    <property type="project" value="InterPro"/>
</dbReference>
<dbReference type="EMBL" id="VWYN01013964">
    <property type="protein sequence ID" value="NXR50120.1"/>
    <property type="molecule type" value="Genomic_DNA"/>
</dbReference>
<feature type="non-terminal residue" evidence="2">
    <location>
        <position position="1"/>
    </location>
</feature>
<evidence type="ECO:0000313" key="3">
    <source>
        <dbReference type="Proteomes" id="UP000527178"/>
    </source>
</evidence>
<reference evidence="2 3" key="1">
    <citation type="submission" date="2019-09" db="EMBL/GenBank/DDBJ databases">
        <title>Bird 10,000 Genomes (B10K) Project - Family phase.</title>
        <authorList>
            <person name="Zhang G."/>
        </authorList>
    </citation>
    <scope>NUCLEOTIDE SEQUENCE [LARGE SCALE GENOMIC DNA]</scope>
    <source>
        <strain evidence="2">B10K-DU-002-18</strain>
        <tissue evidence="2">Muscle</tissue>
    </source>
</reference>
<dbReference type="SUPFAM" id="SSF48726">
    <property type="entry name" value="Immunoglobulin"/>
    <property type="match status" value="1"/>
</dbReference>
<feature type="non-terminal residue" evidence="2">
    <location>
        <position position="140"/>
    </location>
</feature>
<dbReference type="Proteomes" id="UP000527178">
    <property type="component" value="Unassembled WGS sequence"/>
</dbReference>
<comment type="caution">
    <text evidence="2">The sequence shown here is derived from an EMBL/GenBank/DDBJ whole genome shotgun (WGS) entry which is preliminary data.</text>
</comment>
<dbReference type="AlphaFoldDB" id="A0A7L2LQX8"/>
<dbReference type="Gene3D" id="2.60.40.10">
    <property type="entry name" value="Immunoglobulins"/>
    <property type="match status" value="1"/>
</dbReference>
<name>A0A7L2LQX8_9SYLV</name>
<keyword evidence="1" id="KW-1133">Transmembrane helix</keyword>
<dbReference type="PANTHER" id="PTHR15343:SF0">
    <property type="entry name" value="T-CELL ANTIGEN CD7"/>
    <property type="match status" value="1"/>
</dbReference>
<dbReference type="GO" id="GO:0016020">
    <property type="term" value="C:membrane"/>
    <property type="evidence" value="ECO:0007669"/>
    <property type="project" value="InterPro"/>
</dbReference>
<dbReference type="InterPro" id="IPR013783">
    <property type="entry name" value="Ig-like_fold"/>
</dbReference>
<organism evidence="2 3">
    <name type="scientific">Hippolais icterina</name>
    <name type="common">icterine warbler</name>
    <dbReference type="NCBI Taxonomy" id="68497"/>
    <lineage>
        <taxon>Eukaryota</taxon>
        <taxon>Metazoa</taxon>
        <taxon>Chordata</taxon>
        <taxon>Craniata</taxon>
        <taxon>Vertebrata</taxon>
        <taxon>Euteleostomi</taxon>
        <taxon>Archelosauria</taxon>
        <taxon>Archosauria</taxon>
        <taxon>Dinosauria</taxon>
        <taxon>Saurischia</taxon>
        <taxon>Theropoda</taxon>
        <taxon>Coelurosauria</taxon>
        <taxon>Aves</taxon>
        <taxon>Neognathae</taxon>
        <taxon>Neoaves</taxon>
        <taxon>Telluraves</taxon>
        <taxon>Australaves</taxon>
        <taxon>Passeriformes</taxon>
        <taxon>Sylvioidea</taxon>
        <taxon>Sylviidae</taxon>
        <taxon>Acrocephalinae</taxon>
        <taxon>Hippolais</taxon>
    </lineage>
</organism>
<accession>A0A7L2LQX8</accession>
<feature type="transmembrane region" description="Helical" evidence="1">
    <location>
        <begin position="85"/>
        <end position="109"/>
    </location>
</feature>
<keyword evidence="1" id="KW-0472">Membrane</keyword>
<sequence length="140" mass="15915">LLRTHVQPALVLSVSGLNKSEVSAAFENRLEYSREGNRTVITLHNLQEKDSDNYICAEQVEGFPLLSASGTMVLVKECKKSSRGFYALLIVVALLFCALMCCTLCRVDVKKYFQKKKKKKPNVIYEDMTYNSRRNTLVRS</sequence>
<keyword evidence="3" id="KW-1185">Reference proteome</keyword>
<gene>
    <name evidence="2" type="primary">Cd7</name>
    <name evidence="2" type="ORF">HIPICT_R09647</name>
</gene>
<evidence type="ECO:0000313" key="2">
    <source>
        <dbReference type="EMBL" id="NXR50120.1"/>
    </source>
</evidence>
<evidence type="ECO:0000256" key="1">
    <source>
        <dbReference type="SAM" id="Phobius"/>
    </source>
</evidence>
<dbReference type="GO" id="GO:0038023">
    <property type="term" value="F:signaling receptor activity"/>
    <property type="evidence" value="ECO:0007669"/>
    <property type="project" value="InterPro"/>
</dbReference>